<evidence type="ECO:0000256" key="7">
    <source>
        <dbReference type="ARBA" id="ARBA00023110"/>
    </source>
</evidence>
<dbReference type="GO" id="GO:0043022">
    <property type="term" value="F:ribosome binding"/>
    <property type="evidence" value="ECO:0007669"/>
    <property type="project" value="TreeGrafter"/>
</dbReference>
<dbReference type="GO" id="GO:0015031">
    <property type="term" value="P:protein transport"/>
    <property type="evidence" value="ECO:0007669"/>
    <property type="project" value="UniProtKB-UniRule"/>
</dbReference>
<dbReference type="InterPro" id="IPR008880">
    <property type="entry name" value="Trigger_fac_C"/>
</dbReference>
<evidence type="ECO:0000256" key="2">
    <source>
        <dbReference type="ARBA" id="ARBA00005464"/>
    </source>
</evidence>
<dbReference type="AlphaFoldDB" id="A0A2N6K458"/>
<comment type="domain">
    <text evidence="13">Consists of 3 domains; the N-terminus binds the ribosome, the middle domain has PPIase activity, while the C-terminus has intrinsic chaperone activity on its own.</text>
</comment>
<dbReference type="Gene3D" id="3.30.70.1050">
    <property type="entry name" value="Trigger factor ribosome-binding domain"/>
    <property type="match status" value="1"/>
</dbReference>
<keyword evidence="5 13" id="KW-0963">Cytoplasm</keyword>
<reference evidence="18 19" key="1">
    <citation type="submission" date="2017-08" db="EMBL/GenBank/DDBJ databases">
        <title>Genomes of Fischerella (Mastigocladus) sp. strains.</title>
        <authorList>
            <person name="Miller S.R."/>
        </authorList>
    </citation>
    <scope>NUCLEOTIDE SEQUENCE [LARGE SCALE GENOMIC DNA]</scope>
    <source>
        <strain evidence="18 19">CCMEE 5323</strain>
    </source>
</reference>
<evidence type="ECO:0000313" key="18">
    <source>
        <dbReference type="EMBL" id="PLZ90718.1"/>
    </source>
</evidence>
<dbReference type="EMBL" id="NRQW01000207">
    <property type="protein sequence ID" value="PLZ90718.1"/>
    <property type="molecule type" value="Genomic_DNA"/>
</dbReference>
<dbReference type="PANTHER" id="PTHR30560:SF3">
    <property type="entry name" value="TRIGGER FACTOR-LIKE PROTEIN TIG, CHLOROPLASTIC"/>
    <property type="match status" value="1"/>
</dbReference>
<dbReference type="InterPro" id="IPR027304">
    <property type="entry name" value="Trigger_fact/SurA_dom_sf"/>
</dbReference>
<dbReference type="Proteomes" id="UP000235036">
    <property type="component" value="Unassembled WGS sequence"/>
</dbReference>
<evidence type="ECO:0000259" key="17">
    <source>
        <dbReference type="Pfam" id="PF05698"/>
    </source>
</evidence>
<dbReference type="Gene3D" id="1.10.3120.10">
    <property type="entry name" value="Trigger factor, C-terminal domain"/>
    <property type="match status" value="1"/>
</dbReference>
<evidence type="ECO:0000256" key="4">
    <source>
        <dbReference type="ARBA" id="ARBA00016902"/>
    </source>
</evidence>
<evidence type="ECO:0000259" key="15">
    <source>
        <dbReference type="Pfam" id="PF00254"/>
    </source>
</evidence>
<feature type="domain" description="Trigger factor ribosome-binding bacterial" evidence="16">
    <location>
        <begin position="1"/>
        <end position="150"/>
    </location>
</feature>
<feature type="compositionally biased region" description="Acidic residues" evidence="14">
    <location>
        <begin position="457"/>
        <end position="470"/>
    </location>
</feature>
<protein>
    <recommendedName>
        <fullName evidence="4 13">Trigger factor</fullName>
        <shortName evidence="13">TF</shortName>
        <ecNumber evidence="3 13">5.2.1.8</ecNumber>
    </recommendedName>
    <alternativeName>
        <fullName evidence="12 13">PPIase</fullName>
    </alternativeName>
</protein>
<keyword evidence="8 13" id="KW-0143">Chaperone</keyword>
<feature type="domain" description="Trigger factor C-terminal" evidence="17">
    <location>
        <begin position="279"/>
        <end position="432"/>
    </location>
</feature>
<keyword evidence="10 13" id="KW-0131">Cell cycle</keyword>
<dbReference type="GO" id="GO:0051083">
    <property type="term" value="P:'de novo' cotranslational protein folding"/>
    <property type="evidence" value="ECO:0007669"/>
    <property type="project" value="TreeGrafter"/>
</dbReference>
<comment type="catalytic activity">
    <reaction evidence="1 13">
        <text>[protein]-peptidylproline (omega=180) = [protein]-peptidylproline (omega=0)</text>
        <dbReference type="Rhea" id="RHEA:16237"/>
        <dbReference type="Rhea" id="RHEA-COMP:10747"/>
        <dbReference type="Rhea" id="RHEA-COMP:10748"/>
        <dbReference type="ChEBI" id="CHEBI:83833"/>
        <dbReference type="ChEBI" id="CHEBI:83834"/>
        <dbReference type="EC" id="5.2.1.8"/>
    </reaction>
</comment>
<evidence type="ECO:0000313" key="19">
    <source>
        <dbReference type="Proteomes" id="UP000235036"/>
    </source>
</evidence>
<dbReference type="GO" id="GO:0005737">
    <property type="term" value="C:cytoplasm"/>
    <property type="evidence" value="ECO:0007669"/>
    <property type="project" value="UniProtKB-SubCell"/>
</dbReference>
<keyword evidence="6 13" id="KW-0132">Cell division</keyword>
<dbReference type="NCBIfam" id="TIGR00115">
    <property type="entry name" value="tig"/>
    <property type="match status" value="1"/>
</dbReference>
<evidence type="ECO:0000256" key="9">
    <source>
        <dbReference type="ARBA" id="ARBA00023235"/>
    </source>
</evidence>
<dbReference type="Pfam" id="PF05697">
    <property type="entry name" value="Trigger_N"/>
    <property type="match status" value="1"/>
</dbReference>
<keyword evidence="7 13" id="KW-0697">Rotamase</keyword>
<dbReference type="PIRSF" id="PIRSF003095">
    <property type="entry name" value="Trigger_factor"/>
    <property type="match status" value="1"/>
</dbReference>
<feature type="region of interest" description="Disordered" evidence="14">
    <location>
        <begin position="440"/>
        <end position="480"/>
    </location>
</feature>
<sequence>MKVTQEKLPSSQIGLEIEITPEKTKQTYEQVIQNLSRSANIPGFRKGKVPRQILLQRLGTTRIKAAALEELIQDGITEAVKQEDIKAIGQPQLRSSFDDLINNYEPGKPLTFSAAVDVPPEVKLNQYTDLHIKAEEITYDPAKVDQVLENERQQMATLIPVEGRPAQLGDIAVVDFKGVLAKAEGEDEAAEPEAIPGGEATDFQVELQEDKFIPGFVTGIVGMNPTETKEISATFPDPYANEDLAGKPAIFTVTLKEIKEKELPELNDDFAKDISDHETLAELRTSLEEKFQKEAEQKTKQNKQEALLNELLKHVEIDLPETMIEREVDNMLTQTAMRIAQQGLDVKRFFTADVIPQLRQRSRDEAIERLKRTLALEEIGKRESIQVTDEEVATKVKELSEQLSGQDYDPDRLQEYVKDELLTEKTIDWLLEHATVELVPEGSLSAKEESPASATAESEEQTTPDVEEIAQETAPAQEAE</sequence>
<dbReference type="GO" id="GO:0044183">
    <property type="term" value="F:protein folding chaperone"/>
    <property type="evidence" value="ECO:0007669"/>
    <property type="project" value="TreeGrafter"/>
</dbReference>
<proteinExistence type="inferred from homology"/>
<dbReference type="Pfam" id="PF00254">
    <property type="entry name" value="FKBP_C"/>
    <property type="match status" value="1"/>
</dbReference>
<evidence type="ECO:0000256" key="3">
    <source>
        <dbReference type="ARBA" id="ARBA00013194"/>
    </source>
</evidence>
<dbReference type="GO" id="GO:0003755">
    <property type="term" value="F:peptidyl-prolyl cis-trans isomerase activity"/>
    <property type="evidence" value="ECO:0007669"/>
    <property type="project" value="UniProtKB-UniRule"/>
</dbReference>
<dbReference type="Pfam" id="PF05698">
    <property type="entry name" value="Trigger_C"/>
    <property type="match status" value="1"/>
</dbReference>
<dbReference type="GO" id="GO:0043335">
    <property type="term" value="P:protein unfolding"/>
    <property type="evidence" value="ECO:0007669"/>
    <property type="project" value="TreeGrafter"/>
</dbReference>
<comment type="subcellular location">
    <subcellularLocation>
        <location evidence="13">Cytoplasm</location>
    </subcellularLocation>
    <text evidence="13">About half TF is bound to the ribosome near the polypeptide exit tunnel while the other half is free in the cytoplasm.</text>
</comment>
<comment type="caution">
    <text evidence="18">The sequence shown here is derived from an EMBL/GenBank/DDBJ whole genome shotgun (WGS) entry which is preliminary data.</text>
</comment>
<comment type="similarity">
    <text evidence="2 13">Belongs to the FKBP-type PPIase family. Tig subfamily.</text>
</comment>
<comment type="function">
    <text evidence="11 13">Involved in protein export. Acts as a chaperone by maintaining the newly synthesized protein in an open conformation. Functions as a peptidyl-prolyl cis-trans isomerase.</text>
</comment>
<dbReference type="SUPFAM" id="SSF109998">
    <property type="entry name" value="Triger factor/SurA peptide-binding domain-like"/>
    <property type="match status" value="1"/>
</dbReference>
<dbReference type="PANTHER" id="PTHR30560">
    <property type="entry name" value="TRIGGER FACTOR CHAPERONE AND PEPTIDYL-PROLYL CIS/TRANS ISOMERASE"/>
    <property type="match status" value="1"/>
</dbReference>
<evidence type="ECO:0000256" key="6">
    <source>
        <dbReference type="ARBA" id="ARBA00022618"/>
    </source>
</evidence>
<evidence type="ECO:0000256" key="8">
    <source>
        <dbReference type="ARBA" id="ARBA00023186"/>
    </source>
</evidence>
<dbReference type="InterPro" id="IPR036611">
    <property type="entry name" value="Trigger_fac_ribosome-bd_sf"/>
</dbReference>
<dbReference type="SUPFAM" id="SSF54534">
    <property type="entry name" value="FKBP-like"/>
    <property type="match status" value="1"/>
</dbReference>
<evidence type="ECO:0000259" key="16">
    <source>
        <dbReference type="Pfam" id="PF05697"/>
    </source>
</evidence>
<organism evidence="18 19">
    <name type="scientific">Fischerella muscicola CCMEE 5323</name>
    <dbReference type="NCBI Taxonomy" id="2019572"/>
    <lineage>
        <taxon>Bacteria</taxon>
        <taxon>Bacillati</taxon>
        <taxon>Cyanobacteriota</taxon>
        <taxon>Cyanophyceae</taxon>
        <taxon>Nostocales</taxon>
        <taxon>Hapalosiphonaceae</taxon>
        <taxon>Fischerella</taxon>
    </lineage>
</organism>
<accession>A0A2N6K458</accession>
<dbReference type="FunFam" id="3.30.70.1050:FF:000004">
    <property type="entry name" value="Trigger factor"/>
    <property type="match status" value="1"/>
</dbReference>
<dbReference type="HAMAP" id="MF_00303">
    <property type="entry name" value="Trigger_factor_Tig"/>
    <property type="match status" value="1"/>
</dbReference>
<dbReference type="GO" id="GO:0051301">
    <property type="term" value="P:cell division"/>
    <property type="evidence" value="ECO:0007669"/>
    <property type="project" value="UniProtKB-KW"/>
</dbReference>
<dbReference type="InterPro" id="IPR037041">
    <property type="entry name" value="Trigger_fac_C_sf"/>
</dbReference>
<evidence type="ECO:0000256" key="11">
    <source>
        <dbReference type="ARBA" id="ARBA00024849"/>
    </source>
</evidence>
<name>A0A2N6K458_FISMU</name>
<evidence type="ECO:0000256" key="1">
    <source>
        <dbReference type="ARBA" id="ARBA00000971"/>
    </source>
</evidence>
<keyword evidence="19" id="KW-1185">Reference proteome</keyword>
<dbReference type="Gene3D" id="3.10.50.40">
    <property type="match status" value="1"/>
</dbReference>
<dbReference type="RefSeq" id="WP_016866098.1">
    <property type="nucleotide sequence ID" value="NZ_CAWNVR010000297.1"/>
</dbReference>
<dbReference type="InterPro" id="IPR046357">
    <property type="entry name" value="PPIase_dom_sf"/>
</dbReference>
<dbReference type="InterPro" id="IPR001179">
    <property type="entry name" value="PPIase_FKBP_dom"/>
</dbReference>
<evidence type="ECO:0000256" key="13">
    <source>
        <dbReference type="HAMAP-Rule" id="MF_00303"/>
    </source>
</evidence>
<dbReference type="InterPro" id="IPR008881">
    <property type="entry name" value="Trigger_fac_ribosome-bd_bac"/>
</dbReference>
<dbReference type="SUPFAM" id="SSF102735">
    <property type="entry name" value="Trigger factor ribosome-binding domain"/>
    <property type="match status" value="1"/>
</dbReference>
<evidence type="ECO:0000256" key="10">
    <source>
        <dbReference type="ARBA" id="ARBA00023306"/>
    </source>
</evidence>
<dbReference type="InterPro" id="IPR005215">
    <property type="entry name" value="Trig_fac"/>
</dbReference>
<keyword evidence="9 13" id="KW-0413">Isomerase</keyword>
<feature type="domain" description="PPIase FKBP-type" evidence="15">
    <location>
        <begin position="165"/>
        <end position="256"/>
    </location>
</feature>
<dbReference type="FunFam" id="3.10.50.40:FF:000001">
    <property type="entry name" value="Trigger factor"/>
    <property type="match status" value="1"/>
</dbReference>
<gene>
    <name evidence="13" type="primary">tig</name>
    <name evidence="18" type="ORF">CEN44_10205</name>
</gene>
<evidence type="ECO:0000256" key="5">
    <source>
        <dbReference type="ARBA" id="ARBA00022490"/>
    </source>
</evidence>
<dbReference type="EC" id="5.2.1.8" evidence="3 13"/>
<evidence type="ECO:0000256" key="14">
    <source>
        <dbReference type="SAM" id="MobiDB-lite"/>
    </source>
</evidence>
<evidence type="ECO:0000256" key="12">
    <source>
        <dbReference type="ARBA" id="ARBA00029986"/>
    </source>
</evidence>